<evidence type="ECO:0000259" key="4">
    <source>
        <dbReference type="Pfam" id="PF08386"/>
    </source>
</evidence>
<protein>
    <submittedName>
        <fullName evidence="6">Alpha/beta hydrolase</fullName>
    </submittedName>
</protein>
<dbReference type="Pfam" id="PF12146">
    <property type="entry name" value="Hydrolase_4"/>
    <property type="match status" value="1"/>
</dbReference>
<dbReference type="EMBL" id="JAPTMY010000029">
    <property type="protein sequence ID" value="MCZ0858750.1"/>
    <property type="molecule type" value="Genomic_DNA"/>
</dbReference>
<name>A0ABT4IC28_9ACTO</name>
<dbReference type="RefSeq" id="WP_268918083.1">
    <property type="nucleotide sequence ID" value="NZ_CP124548.1"/>
</dbReference>
<evidence type="ECO:0000259" key="5">
    <source>
        <dbReference type="Pfam" id="PF12146"/>
    </source>
</evidence>
<dbReference type="InterPro" id="IPR006311">
    <property type="entry name" value="TAT_signal"/>
</dbReference>
<dbReference type="InterPro" id="IPR029058">
    <property type="entry name" value="AB_hydrolase_fold"/>
</dbReference>
<gene>
    <name evidence="6" type="ORF">OHJ16_11930</name>
</gene>
<feature type="domain" description="Serine aminopeptidase S33" evidence="5">
    <location>
        <begin position="99"/>
        <end position="222"/>
    </location>
</feature>
<dbReference type="InterPro" id="IPR050261">
    <property type="entry name" value="FrsA_esterase"/>
</dbReference>
<feature type="region of interest" description="Disordered" evidence="3">
    <location>
        <begin position="35"/>
        <end position="56"/>
    </location>
</feature>
<keyword evidence="2 6" id="KW-0378">Hydrolase</keyword>
<dbReference type="PROSITE" id="PS51257">
    <property type="entry name" value="PROKAR_LIPOPROTEIN"/>
    <property type="match status" value="1"/>
</dbReference>
<dbReference type="GO" id="GO:0016787">
    <property type="term" value="F:hydrolase activity"/>
    <property type="evidence" value="ECO:0007669"/>
    <property type="project" value="UniProtKB-KW"/>
</dbReference>
<dbReference type="InterPro" id="IPR013595">
    <property type="entry name" value="Pept_S33_TAP-like_C"/>
</dbReference>
<evidence type="ECO:0000313" key="7">
    <source>
        <dbReference type="Proteomes" id="UP001072034"/>
    </source>
</evidence>
<dbReference type="PANTHER" id="PTHR22946">
    <property type="entry name" value="DIENELACTONE HYDROLASE DOMAIN-CONTAINING PROTEIN-RELATED"/>
    <property type="match status" value="1"/>
</dbReference>
<dbReference type="Proteomes" id="UP001072034">
    <property type="component" value="Unassembled WGS sequence"/>
</dbReference>
<evidence type="ECO:0000256" key="2">
    <source>
        <dbReference type="ARBA" id="ARBA00022801"/>
    </source>
</evidence>
<dbReference type="PROSITE" id="PS51318">
    <property type="entry name" value="TAT"/>
    <property type="match status" value="1"/>
</dbReference>
<dbReference type="InterPro" id="IPR022742">
    <property type="entry name" value="Hydrolase_4"/>
</dbReference>
<comment type="caution">
    <text evidence="6">The sequence shown here is derived from an EMBL/GenBank/DDBJ whole genome shotgun (WGS) entry which is preliminary data.</text>
</comment>
<accession>A0ABT4IC28</accession>
<reference evidence="6" key="1">
    <citation type="submission" date="2022-10" db="EMBL/GenBank/DDBJ databases">
        <title>Genome sequence of Actinomyces israelii ATCC 10048.</title>
        <authorList>
            <person name="Watt R.M."/>
            <person name="Tong W.M."/>
        </authorList>
    </citation>
    <scope>NUCLEOTIDE SEQUENCE</scope>
    <source>
        <strain evidence="6">ATCC 10048</strain>
    </source>
</reference>
<dbReference type="PANTHER" id="PTHR22946:SF9">
    <property type="entry name" value="POLYKETIDE TRANSFERASE AF380"/>
    <property type="match status" value="1"/>
</dbReference>
<dbReference type="Pfam" id="PF08386">
    <property type="entry name" value="Abhydrolase_4"/>
    <property type="match status" value="1"/>
</dbReference>
<proteinExistence type="inferred from homology"/>
<keyword evidence="7" id="KW-1185">Reference proteome</keyword>
<dbReference type="SUPFAM" id="SSF53474">
    <property type="entry name" value="alpha/beta-Hydrolases"/>
    <property type="match status" value="1"/>
</dbReference>
<evidence type="ECO:0000256" key="1">
    <source>
        <dbReference type="ARBA" id="ARBA00008645"/>
    </source>
</evidence>
<organism evidence="6 7">
    <name type="scientific">Actinomyces israelii</name>
    <dbReference type="NCBI Taxonomy" id="1659"/>
    <lineage>
        <taxon>Bacteria</taxon>
        <taxon>Bacillati</taxon>
        <taxon>Actinomycetota</taxon>
        <taxon>Actinomycetes</taxon>
        <taxon>Actinomycetales</taxon>
        <taxon>Actinomycetaceae</taxon>
        <taxon>Actinomyces</taxon>
    </lineage>
</organism>
<comment type="similarity">
    <text evidence="1">Belongs to the AB hydrolase superfamily.</text>
</comment>
<evidence type="ECO:0000256" key="3">
    <source>
        <dbReference type="SAM" id="MobiDB-lite"/>
    </source>
</evidence>
<dbReference type="Gene3D" id="3.40.50.1820">
    <property type="entry name" value="alpha/beta hydrolase"/>
    <property type="match status" value="1"/>
</dbReference>
<feature type="domain" description="Peptidase S33 tripeptidyl aminopeptidase-like C-terminal" evidence="4">
    <location>
        <begin position="258"/>
        <end position="315"/>
    </location>
</feature>
<sequence length="323" mass="33146">MTGPRPRSGLSRRAVVGALGIAGAGVVLSAACGTGTSGHESAPAEPTASGTAQASATPDVVDLASLPSYDYEVRDLSVTSQDEDMAGRLYVPTAGGPVPLVVCSHGLLGSVGDLDPTARALAGVGLASYCVAFRNGGPEAGDTTRMSVMTEVDDLEAVLAAARSSAGGWEAIDPQRIVLHGVSQGGAVSTITAARHPQEVAGLALWYPAFSITDDLHQAFGSLDKVPETLTAGQYSLGRVYVEDMWDYDVYADMPRYTSPVLIVHGTADATSPISYSERAAQTFPDAELVTIDGAGHGFSGSAWDRAMGSTAAYLQRIGVLGG</sequence>
<evidence type="ECO:0000313" key="6">
    <source>
        <dbReference type="EMBL" id="MCZ0858750.1"/>
    </source>
</evidence>